<protein>
    <submittedName>
        <fullName evidence="1">Alpha/beta hydrolase</fullName>
    </submittedName>
</protein>
<evidence type="ECO:0000313" key="1">
    <source>
        <dbReference type="EMBL" id="QBO36210.1"/>
    </source>
</evidence>
<accession>A0A4P6YU18</accession>
<name>A0A4P6YU18_9LACO</name>
<dbReference type="RefSeq" id="WP_133363288.1">
    <property type="nucleotide sequence ID" value="NZ_CP037940.1"/>
</dbReference>
<dbReference type="GO" id="GO:0016787">
    <property type="term" value="F:hydrolase activity"/>
    <property type="evidence" value="ECO:0007669"/>
    <property type="project" value="UniProtKB-KW"/>
</dbReference>
<keyword evidence="1" id="KW-0378">Hydrolase</keyword>
<gene>
    <name evidence="1" type="ORF">EQG49_06935</name>
</gene>
<evidence type="ECO:0000313" key="2">
    <source>
        <dbReference type="Proteomes" id="UP000292886"/>
    </source>
</evidence>
<organism evidence="1 2">
    <name type="scientific">Periweissella cryptocerci</name>
    <dbReference type="NCBI Taxonomy" id="2506420"/>
    <lineage>
        <taxon>Bacteria</taxon>
        <taxon>Bacillati</taxon>
        <taxon>Bacillota</taxon>
        <taxon>Bacilli</taxon>
        <taxon>Lactobacillales</taxon>
        <taxon>Lactobacillaceae</taxon>
        <taxon>Periweissella</taxon>
    </lineage>
</organism>
<dbReference type="Proteomes" id="UP000292886">
    <property type="component" value="Chromosome"/>
</dbReference>
<proteinExistence type="predicted"/>
<sequence length="264" mass="29352">MIHEKFNGIHGAINYYHEPALAEFPTIVFLSGLYSGSDYYAMKSMAGHIQGPFGKVFVDFLGRGESAETDVPRTNANITDELHEFIEQVIGEPVIFFVQGMSGVYVVDFIDKFAELVYGVIGIEPMTGVVGEYENQPAYQAVQFATMTTEEQAVVLEDSELTAAEKAMAKELERPVTAGTVQDEMQRAEDNTHAIRNKNIPDGVPVLLFTEPYRLEEYKNSEYANGNTKYIELEGSHHLHSDEIALRTNEWIAMSLLSGGQPSV</sequence>
<dbReference type="Gene3D" id="3.40.50.1820">
    <property type="entry name" value="alpha/beta hydrolase"/>
    <property type="match status" value="1"/>
</dbReference>
<dbReference type="KEGG" id="wei:EQG49_06935"/>
<reference evidence="2" key="1">
    <citation type="submission" date="2019-03" db="EMBL/GenBank/DDBJ databases">
        <title>Weissella sp. 26KH-42 Genome sequencing.</title>
        <authorList>
            <person name="Heo J."/>
            <person name="Kim S.-J."/>
            <person name="Kim J.-S."/>
            <person name="Hong S.-B."/>
            <person name="Kwon S.-W."/>
        </authorList>
    </citation>
    <scope>NUCLEOTIDE SEQUENCE [LARGE SCALE GENOMIC DNA]</scope>
    <source>
        <strain evidence="2">26KH-42</strain>
    </source>
</reference>
<dbReference type="SUPFAM" id="SSF53474">
    <property type="entry name" value="alpha/beta-Hydrolases"/>
    <property type="match status" value="1"/>
</dbReference>
<dbReference type="InterPro" id="IPR029058">
    <property type="entry name" value="AB_hydrolase_fold"/>
</dbReference>
<keyword evidence="2" id="KW-1185">Reference proteome</keyword>
<dbReference type="OrthoDB" id="2291587at2"/>
<dbReference type="EMBL" id="CP037940">
    <property type="protein sequence ID" value="QBO36210.1"/>
    <property type="molecule type" value="Genomic_DNA"/>
</dbReference>
<dbReference type="AlphaFoldDB" id="A0A4P6YU18"/>